<accession>A0A0H5C9K9</accession>
<feature type="region of interest" description="Disordered" evidence="2">
    <location>
        <begin position="577"/>
        <end position="679"/>
    </location>
</feature>
<feature type="compositionally biased region" description="Polar residues" evidence="2">
    <location>
        <begin position="432"/>
        <end position="447"/>
    </location>
</feature>
<dbReference type="GO" id="GO:0006508">
    <property type="term" value="P:proteolysis"/>
    <property type="evidence" value="ECO:0007669"/>
    <property type="project" value="InterPro"/>
</dbReference>
<dbReference type="EC" id="3.4.23.1" evidence="5"/>
<organism evidence="5 6">
    <name type="scientific">Cyberlindnera jadinii (strain ATCC 18201 / CBS 1600 / BCRC 20928 / JCM 3617 / NBRC 0987 / NRRL Y-1542)</name>
    <name type="common">Torula yeast</name>
    <name type="synonym">Candida utilis</name>
    <dbReference type="NCBI Taxonomy" id="983966"/>
    <lineage>
        <taxon>Eukaryota</taxon>
        <taxon>Fungi</taxon>
        <taxon>Dikarya</taxon>
        <taxon>Ascomycota</taxon>
        <taxon>Saccharomycotina</taxon>
        <taxon>Saccharomycetes</taxon>
        <taxon>Phaffomycetales</taxon>
        <taxon>Phaffomycetaceae</taxon>
        <taxon>Cyberlindnera</taxon>
    </lineage>
</organism>
<feature type="signal peptide" evidence="3">
    <location>
        <begin position="1"/>
        <end position="16"/>
    </location>
</feature>
<dbReference type="Pfam" id="PF00026">
    <property type="entry name" value="Asp"/>
    <property type="match status" value="1"/>
</dbReference>
<dbReference type="SUPFAM" id="SSF50630">
    <property type="entry name" value="Acid proteases"/>
    <property type="match status" value="1"/>
</dbReference>
<feature type="region of interest" description="Disordered" evidence="2">
    <location>
        <begin position="419"/>
        <end position="447"/>
    </location>
</feature>
<feature type="chain" id="PRO_5005217431" evidence="3">
    <location>
        <begin position="17"/>
        <end position="850"/>
    </location>
</feature>
<evidence type="ECO:0000259" key="4">
    <source>
        <dbReference type="PROSITE" id="PS51767"/>
    </source>
</evidence>
<dbReference type="Gene3D" id="2.40.70.10">
    <property type="entry name" value="Acid Proteases"/>
    <property type="match status" value="2"/>
</dbReference>
<feature type="domain" description="Peptidase A1" evidence="4">
    <location>
        <begin position="43"/>
        <end position="353"/>
    </location>
</feature>
<proteinExistence type="inferred from homology"/>
<gene>
    <name evidence="5" type="primary">PGA</name>
    <name evidence="5" type="ORF">BN1211_6082</name>
</gene>
<keyword evidence="5" id="KW-0378">Hydrolase</keyword>
<dbReference type="AlphaFoldDB" id="A0A0H5C9K9"/>
<comment type="similarity">
    <text evidence="1">Belongs to the peptidase A1 family.</text>
</comment>
<dbReference type="EMBL" id="CDQK01000007">
    <property type="protein sequence ID" value="CEP25090.1"/>
    <property type="molecule type" value="Genomic_DNA"/>
</dbReference>
<reference evidence="6" key="1">
    <citation type="journal article" date="2015" name="J. Biotechnol.">
        <title>The structure of the Cyberlindnera jadinii genome and its relation to Candida utilis analyzed by the occurrence of single nucleotide polymorphisms.</title>
        <authorList>
            <person name="Rupp O."/>
            <person name="Brinkrolf K."/>
            <person name="Buerth C."/>
            <person name="Kunigo M."/>
            <person name="Schneider J."/>
            <person name="Jaenicke S."/>
            <person name="Goesmann A."/>
            <person name="Puehler A."/>
            <person name="Jaeger K.-E."/>
            <person name="Ernst J.F."/>
        </authorList>
    </citation>
    <scope>NUCLEOTIDE SEQUENCE [LARGE SCALE GENOMIC DNA]</scope>
    <source>
        <strain evidence="6">ATCC 18201 / CBS 1600 / BCRC 20928 / JCM 3617 / NBRC 0987 / NRRL Y-1542</strain>
    </source>
</reference>
<keyword evidence="3" id="KW-0732">Signal</keyword>
<dbReference type="PROSITE" id="PS51767">
    <property type="entry name" value="PEPTIDASE_A1"/>
    <property type="match status" value="1"/>
</dbReference>
<dbReference type="GO" id="GO:0004190">
    <property type="term" value="F:aspartic-type endopeptidase activity"/>
    <property type="evidence" value="ECO:0007669"/>
    <property type="project" value="UniProtKB-EC"/>
</dbReference>
<dbReference type="InterPro" id="IPR001461">
    <property type="entry name" value="Aspartic_peptidase_A1"/>
</dbReference>
<evidence type="ECO:0000313" key="6">
    <source>
        <dbReference type="Proteomes" id="UP000038830"/>
    </source>
</evidence>
<evidence type="ECO:0000256" key="3">
    <source>
        <dbReference type="SAM" id="SignalP"/>
    </source>
</evidence>
<evidence type="ECO:0000313" key="5">
    <source>
        <dbReference type="EMBL" id="CEP25090.1"/>
    </source>
</evidence>
<dbReference type="Proteomes" id="UP000038830">
    <property type="component" value="Unassembled WGS sequence"/>
</dbReference>
<protein>
    <submittedName>
        <fullName evidence="5">PGA protein</fullName>
        <ecNumber evidence="5">3.4.23.1</ecNumber>
    </submittedName>
</protein>
<dbReference type="InterPro" id="IPR021109">
    <property type="entry name" value="Peptidase_aspartic_dom_sf"/>
</dbReference>
<sequence length="850" mass="90213">MNPLVLYSLIATVVLASPLKVQLQKRSSFGSGNVESTNGFLSYDGEIELGTPAQTLVVLFDTGSFNLITTMRSHCSETDCDYYGAYDPADSTTSTNTTDEYSIYYSDGTRGTGYYYRDHLQVSGLAIDDFLFASGSVDDYSNIAGLGYINDSTRSVLPYVLQRNGLIQRSLFSVFSDSTTSTGAIIFGGLDSGKYTGTLETVPVIGTQGWNVYVSGIASECGFSNQNSFIVNIDTGSQVSLLPSSLYHQINQLFGGSLTSDMVYPYGMETYLFKCSRAKPLTINFSGKTIQLAPQTFILPAVNSSGYELMDSDGDRLCATSFMPTDSSPTIGADLLQNMFLVFDLDNAEVAIAQFTNGEEELIEVTDEIPSATRALDYGQVTEVLDNISYESASTLSITDAAVATSWYQGPFSTDCSAQPTPALENRDIPSGSLSSPATQTSAGRSTSTLYTTLVRTRYSPTCLSCSTSYERSTSTLFTSLTRTTYLATCLSCSTSHARSTSTLTTSVVRTTFSPVCLACSTSYEPSTSTSYEPSTSTSSTSLFSTTYSATCLTCEQQTTVTVKTCPGGCTTTLSPPQPTFAHVRNDSSLMSSSSSSSGPDTSLSSTTSTHIDTSSSVISSSSSSVMSSSTEITSSSTELSSEAVLTSMNDSTSFIESSTPPSIEETTLTSSSLSPTSSSIYTHDTTSVVATLTTVVSETHTENVTITSLTQYLDFNSSTPAVSTSPSTTWDLSSSFSPFISLAASPPNSSTSDRSVSVVTSFSSSVFNESGSLTESAPPLTTFESSFSSLIPNEENITSTITKNIQVTQYLSESTGTSVFVTEPTVSTFEGRGSLLTASLSVLMLALLF</sequence>
<evidence type="ECO:0000256" key="1">
    <source>
        <dbReference type="ARBA" id="ARBA00007447"/>
    </source>
</evidence>
<name>A0A0H5C9K9_CYBJN</name>
<dbReference type="PANTHER" id="PTHR47966:SF51">
    <property type="entry name" value="BETA-SITE APP-CLEAVING ENZYME, ISOFORM A-RELATED"/>
    <property type="match status" value="1"/>
</dbReference>
<evidence type="ECO:0000256" key="2">
    <source>
        <dbReference type="SAM" id="MobiDB-lite"/>
    </source>
</evidence>
<dbReference type="PANTHER" id="PTHR47966">
    <property type="entry name" value="BETA-SITE APP-CLEAVING ENZYME, ISOFORM A-RELATED"/>
    <property type="match status" value="1"/>
</dbReference>
<dbReference type="PRINTS" id="PR00792">
    <property type="entry name" value="PEPSIN"/>
</dbReference>
<feature type="compositionally biased region" description="Low complexity" evidence="2">
    <location>
        <begin position="587"/>
        <end position="679"/>
    </location>
</feature>
<dbReference type="InterPro" id="IPR033121">
    <property type="entry name" value="PEPTIDASE_A1"/>
</dbReference>